<dbReference type="GO" id="GO:0046906">
    <property type="term" value="F:tetrapyrrole binding"/>
    <property type="evidence" value="ECO:0007669"/>
    <property type="project" value="TreeGrafter"/>
</dbReference>
<dbReference type="GO" id="GO:0009507">
    <property type="term" value="C:chloroplast"/>
    <property type="evidence" value="ECO:0007669"/>
    <property type="project" value="TreeGrafter"/>
</dbReference>
<evidence type="ECO:0000259" key="1">
    <source>
        <dbReference type="Pfam" id="PF05419"/>
    </source>
</evidence>
<dbReference type="GO" id="GO:0010019">
    <property type="term" value="P:chloroplast-nucleus signaling pathway"/>
    <property type="evidence" value="ECO:0007669"/>
    <property type="project" value="TreeGrafter"/>
</dbReference>
<dbReference type="FunFam" id="1.10.10.1770:FF:000001">
    <property type="entry name" value="Tetrapyrrole-binding protein, chloroplastic"/>
    <property type="match status" value="1"/>
</dbReference>
<sequence length="269" mass="30592">MAAAAALRGGAVGGFQKHQQQYHSHSQIATGGQLSNTCFLTLSRHHAILPWNTNATMRSSCPSWPLMAVGTTKAENSDTQMAEPFVSYELLRQKLASGQWESADEETRRLLIVLAGESAIKRNYIFFSEVQFIPASDLKAIDDLWRSHSNGRFGYSVQRRIWNKVNRDFTEFFKKVAWMKLLQGSEIEQYTYRSFPREFMWEFGDSTPEGHLPLTNALRGTQLLSSILQHPAFDFVEEEDTLKVGGIIENILDTKQSRGSVNYMPEYKI</sequence>
<evidence type="ECO:0000313" key="2">
    <source>
        <dbReference type="EMBL" id="ABK25323.1"/>
    </source>
</evidence>
<dbReference type="InterPro" id="IPR037215">
    <property type="entry name" value="GUN4-like_sf"/>
</dbReference>
<name>A9NXG2_PICSI</name>
<dbReference type="Gene3D" id="1.10.10.1770">
    <property type="entry name" value="Gun4-like"/>
    <property type="match status" value="1"/>
</dbReference>
<accession>A9NXG2</accession>
<dbReference type="AlphaFoldDB" id="A9NXG2"/>
<dbReference type="Pfam" id="PF05419">
    <property type="entry name" value="GUN4"/>
    <property type="match status" value="1"/>
</dbReference>
<dbReference type="CDD" id="cd16383">
    <property type="entry name" value="GUN4"/>
    <property type="match status" value="1"/>
</dbReference>
<organism evidence="2">
    <name type="scientific">Picea sitchensis</name>
    <name type="common">Sitka spruce</name>
    <name type="synonym">Pinus sitchensis</name>
    <dbReference type="NCBI Taxonomy" id="3332"/>
    <lineage>
        <taxon>Eukaryota</taxon>
        <taxon>Viridiplantae</taxon>
        <taxon>Streptophyta</taxon>
        <taxon>Embryophyta</taxon>
        <taxon>Tracheophyta</taxon>
        <taxon>Spermatophyta</taxon>
        <taxon>Pinopsida</taxon>
        <taxon>Pinidae</taxon>
        <taxon>Conifers I</taxon>
        <taxon>Pinales</taxon>
        <taxon>Pinaceae</taxon>
        <taxon>Picea</taxon>
    </lineage>
</organism>
<proteinExistence type="evidence at transcript level"/>
<dbReference type="PANTHER" id="PTHR34800">
    <property type="entry name" value="TETRAPYRROLE-BINDING PROTEIN, CHLOROPLASTIC"/>
    <property type="match status" value="1"/>
</dbReference>
<dbReference type="Gene3D" id="1.25.40.620">
    <property type="match status" value="1"/>
</dbReference>
<protein>
    <recommendedName>
        <fullName evidence="1">GUN4-like domain-containing protein</fullName>
    </recommendedName>
</protein>
<dbReference type="SUPFAM" id="SSF140869">
    <property type="entry name" value="GUN4-like"/>
    <property type="match status" value="1"/>
</dbReference>
<dbReference type="PANTHER" id="PTHR34800:SF1">
    <property type="entry name" value="TETRAPYRROLE-BINDING PROTEIN, CHLOROPLASTIC"/>
    <property type="match status" value="1"/>
</dbReference>
<feature type="domain" description="GUN4-like" evidence="1">
    <location>
        <begin position="86"/>
        <end position="231"/>
    </location>
</feature>
<reference evidence="2" key="1">
    <citation type="journal article" date="2008" name="BMC Genomics">
        <title>A conifer genomics resource of 200,000 spruce (Picea spp.) ESTs and 6,464 high-quality, sequence-finished full-length cDNAs for Sitka spruce (Picea sitchensis).</title>
        <authorList>
            <person name="Ralph S.G."/>
            <person name="Chun H.J."/>
            <person name="Kolosova N."/>
            <person name="Cooper D."/>
            <person name="Oddy C."/>
            <person name="Ritland C.E."/>
            <person name="Kirkpatrick R."/>
            <person name="Moore R."/>
            <person name="Barber S."/>
            <person name="Holt R.A."/>
            <person name="Jones S.J."/>
            <person name="Marra M.A."/>
            <person name="Douglas C.J."/>
            <person name="Ritland K."/>
            <person name="Bohlmann J."/>
        </authorList>
    </citation>
    <scope>NUCLEOTIDE SEQUENCE</scope>
    <source>
        <tissue evidence="2">Green portion of the leader tissue</tissue>
    </source>
</reference>
<dbReference type="InterPro" id="IPR008629">
    <property type="entry name" value="GUN4-like"/>
</dbReference>
<dbReference type="EMBL" id="EF086034">
    <property type="protein sequence ID" value="ABK25323.1"/>
    <property type="molecule type" value="mRNA"/>
</dbReference>